<feature type="compositionally biased region" description="Basic and acidic residues" evidence="2">
    <location>
        <begin position="1885"/>
        <end position="1904"/>
    </location>
</feature>
<dbReference type="RefSeq" id="XP_022102800.1">
    <property type="nucleotide sequence ID" value="XM_022247108.1"/>
</dbReference>
<feature type="compositionally biased region" description="Basic residues" evidence="2">
    <location>
        <begin position="2013"/>
        <end position="2025"/>
    </location>
</feature>
<dbReference type="PANTHER" id="PTHR14492:SF4">
    <property type="entry name" value="CILIOGENESIS AND PLANAR POLARITY EFFECTOR 1"/>
    <property type="match status" value="1"/>
</dbReference>
<dbReference type="InterPro" id="IPR028236">
    <property type="entry name" value="CPLANE1"/>
</dbReference>
<feature type="compositionally biased region" description="Basic residues" evidence="2">
    <location>
        <begin position="3609"/>
        <end position="3624"/>
    </location>
</feature>
<feature type="region of interest" description="Disordered" evidence="2">
    <location>
        <begin position="2896"/>
        <end position="2916"/>
    </location>
</feature>
<feature type="coiled-coil region" evidence="1">
    <location>
        <begin position="3040"/>
        <end position="3067"/>
    </location>
</feature>
<feature type="region of interest" description="Disordered" evidence="2">
    <location>
        <begin position="3295"/>
        <end position="3333"/>
    </location>
</feature>
<feature type="region of interest" description="Disordered" evidence="2">
    <location>
        <begin position="3195"/>
        <end position="3219"/>
    </location>
</feature>
<dbReference type="PANTHER" id="PTHR14492">
    <property type="entry name" value="JBTS17"/>
    <property type="match status" value="1"/>
</dbReference>
<keyword evidence="3" id="KW-1185">Reference proteome</keyword>
<evidence type="ECO:0000313" key="3">
    <source>
        <dbReference type="Proteomes" id="UP000694845"/>
    </source>
</evidence>
<organism evidence="3 4">
    <name type="scientific">Acanthaster planci</name>
    <name type="common">Crown-of-thorns starfish</name>
    <dbReference type="NCBI Taxonomy" id="133434"/>
    <lineage>
        <taxon>Eukaryota</taxon>
        <taxon>Metazoa</taxon>
        <taxon>Echinodermata</taxon>
        <taxon>Eleutherozoa</taxon>
        <taxon>Asterozoa</taxon>
        <taxon>Asteroidea</taxon>
        <taxon>Valvatacea</taxon>
        <taxon>Valvatida</taxon>
        <taxon>Acanthasteridae</taxon>
        <taxon>Acanthaster</taxon>
    </lineage>
</organism>
<feature type="compositionally biased region" description="Basic and acidic residues" evidence="2">
    <location>
        <begin position="3242"/>
        <end position="3268"/>
    </location>
</feature>
<dbReference type="InterPro" id="IPR036322">
    <property type="entry name" value="WD40_repeat_dom_sf"/>
</dbReference>
<feature type="region of interest" description="Disordered" evidence="2">
    <location>
        <begin position="389"/>
        <end position="414"/>
    </location>
</feature>
<keyword evidence="1" id="KW-0175">Coiled coil</keyword>
<feature type="compositionally biased region" description="Basic and acidic residues" evidence="2">
    <location>
        <begin position="2614"/>
        <end position="2644"/>
    </location>
</feature>
<feature type="region of interest" description="Disordered" evidence="2">
    <location>
        <begin position="2115"/>
        <end position="2151"/>
    </location>
</feature>
<feature type="region of interest" description="Disordered" evidence="2">
    <location>
        <begin position="1546"/>
        <end position="1565"/>
    </location>
</feature>
<gene>
    <name evidence="4" type="primary">LOC110985791</name>
</gene>
<feature type="compositionally biased region" description="Basic and acidic residues" evidence="2">
    <location>
        <begin position="3313"/>
        <end position="3333"/>
    </location>
</feature>
<feature type="compositionally biased region" description="Polar residues" evidence="2">
    <location>
        <begin position="3374"/>
        <end position="3392"/>
    </location>
</feature>
<feature type="region of interest" description="Disordered" evidence="2">
    <location>
        <begin position="2269"/>
        <end position="2288"/>
    </location>
</feature>
<feature type="compositionally biased region" description="Basic and acidic residues" evidence="2">
    <location>
        <begin position="2119"/>
        <end position="2149"/>
    </location>
</feature>
<feature type="compositionally biased region" description="Basic and acidic residues" evidence="2">
    <location>
        <begin position="2698"/>
        <end position="2717"/>
    </location>
</feature>
<evidence type="ECO:0000256" key="2">
    <source>
        <dbReference type="SAM" id="MobiDB-lite"/>
    </source>
</evidence>
<protein>
    <submittedName>
        <fullName evidence="4">Protein JBTS17-like</fullName>
    </submittedName>
</protein>
<feature type="region of interest" description="Disordered" evidence="2">
    <location>
        <begin position="2614"/>
        <end position="2653"/>
    </location>
</feature>
<feature type="compositionally biased region" description="Basic and acidic residues" evidence="2">
    <location>
        <begin position="2781"/>
        <end position="2790"/>
    </location>
</feature>
<feature type="region of interest" description="Disordered" evidence="2">
    <location>
        <begin position="2928"/>
        <end position="2972"/>
    </location>
</feature>
<feature type="region of interest" description="Disordered" evidence="2">
    <location>
        <begin position="2832"/>
        <end position="2854"/>
    </location>
</feature>
<feature type="compositionally biased region" description="Basic residues" evidence="2">
    <location>
        <begin position="1905"/>
        <end position="1917"/>
    </location>
</feature>
<feature type="compositionally biased region" description="Basic and acidic residues" evidence="2">
    <location>
        <begin position="2272"/>
        <end position="2287"/>
    </location>
</feature>
<feature type="region of interest" description="Disordered" evidence="2">
    <location>
        <begin position="3119"/>
        <end position="3141"/>
    </location>
</feature>
<evidence type="ECO:0000313" key="4">
    <source>
        <dbReference type="RefSeq" id="XP_022102800.1"/>
    </source>
</evidence>
<feature type="compositionally biased region" description="Polar residues" evidence="2">
    <location>
        <begin position="2832"/>
        <end position="2850"/>
    </location>
</feature>
<feature type="region of interest" description="Disordered" evidence="2">
    <location>
        <begin position="3550"/>
        <end position="3636"/>
    </location>
</feature>
<dbReference type="SUPFAM" id="SSF50978">
    <property type="entry name" value="WD40 repeat-like"/>
    <property type="match status" value="1"/>
</dbReference>
<reference evidence="4" key="1">
    <citation type="submission" date="2025-08" db="UniProtKB">
        <authorList>
            <consortium name="RefSeq"/>
        </authorList>
    </citation>
    <scope>IDENTIFICATION</scope>
</reference>
<feature type="region of interest" description="Disordered" evidence="2">
    <location>
        <begin position="3235"/>
        <end position="3268"/>
    </location>
</feature>
<feature type="compositionally biased region" description="Polar residues" evidence="2">
    <location>
        <begin position="2028"/>
        <end position="2047"/>
    </location>
</feature>
<dbReference type="GeneID" id="110985791"/>
<feature type="compositionally biased region" description="Basic and acidic residues" evidence="2">
    <location>
        <begin position="2748"/>
        <end position="2767"/>
    </location>
</feature>
<feature type="region of interest" description="Disordered" evidence="2">
    <location>
        <begin position="1573"/>
        <end position="1596"/>
    </location>
</feature>
<sequence length="3636" mass="408022">MRLDLNVIHAPDIKSKQPWPRLAWLGKESHDLLLVDSHRIKVLCLNGKGGTKKKIAKLQAHLSHLVASNVSSNGAYLVCLLESGSLLIYNKDTDTLKTVPGIDQVASLKPSSSHSKDADKTRRSPAPLVFISSDATCILVVIGHRQLFLWEIDQSMTLYSTKQHILKGTWSCVDCEGAVLPSAECKETAVHAVFFRDSVLGLCCVCSFVFNQHSNVQISSVFLHWLEPFHLYTVSQPRFTAQWSSLSHSLSNLSASAEPVRHHGAYLTRHASSGHTLAVAVNQRYPTDTRVLFVSVMGSTAISINMKGCGCQKDIGKEKARSYWLADLAWTPNDLFLACITKQGCLTILSRLGEAVLIQSSGCSIEHEPAFFLPFHPLVTFIPSAKHRSSSFTGKTRQENLSPTSSLRSEADEKRQRYSLATHPSLPLLMLSDGYLVTVIELPSDLSCTCVVRDFLSEGRTAVNLLLERQGLEGKRLRSLSSLQLKKTMNGSDGLVTHLSQRAVAVLSNTGQQTSTLTRDGLLSTAGSDFADYAGRFSHVEEGQFVYSDPNEMQGTREMSLMGSDGVAVIVSRAQRALLSAWGLAVSHTGEWSCKLEDLLQYTAQTLVKLFTVMLQTIRYNFNSREQRYVSVLYDILIVFKASTSVLHWDIARHHGLTATYKLIRGTVRAILKHSGHHNLTTAPRSCVSILQYCEKLLSNVYSLTKVQQPTYGFHLHPYHQADIVEGSLMCQESSRIRGTMDIDHQVTLVTTRPEQPRGSREWREQRREVGHPGIVVRHSPAKRLIQTWKLLHGHLVGRYQKLVQDSSTHHSRGVRRVLLLLCGAQMKLKQLGCDVSVSLSDEWKRRIDADFLKGCQYYLQGYPEEAVTCWHEIVYQTKEFHSNGSVELPSNHYFQTSSDLALKQRPLFPTSGSSTLLSYSLLAILYTHLEQYNLVAALCLIDSLIECYVVKTQEHGWCQKKIERRLNRLMKTKASFLGLDQEDREEHPQLPCVPDPVQREVVQTLARFMSLYFTNHCLFVYPPCAAKPLPPLHLQPLDTESSRTLPIYHEKISSSVRQQQLSEIWTADTAVALLLVCGLLPEAVWLARELGDWKNALMLSVMTNQQMELEKASKKDASSFQPLCLPEKLTPLVIVKEGISVILQTPLTPPSAGGGSSVKRNSSFNEKDQRGSHSLTVSSGMRRSSSMCSLNEEDRIMQEQLSRSLTDMLTAATIADLDPTPWLLHNLMDRCLSLVAGFNTLVPEEFYLPAPPFYCPQPDYEPKDSDPEEVLYESSLRREVNDVIQLIMLVLNSAKCSLPCARWYVQQLDLLLTVDARRKKICPIPIPSVLVDHARFPVDLLKTGIDSLSLPPCTVELLRVFRDLCCTVWMLHSRDKLTLAVRKYQASRERSLHVKPQNNAEVAKHGELLEDILMWADNLHPFSSFLNLEEEVQDILLTAVSELTPTKKTVAILARHFHGNMENLSPLLQEKFQRLMVKLKRKREKSDRKVVKMSTDAGKENKRVVRYETLHSHYRYQCKLRNMTVSNRKVEIGMCELQVFEELSEKDPPKEAEQQDVKGDVRELETGASVTVKKNLGSADGKRDKTATGSKQEGTQYPIVGSREFESTPGYLDFLETFFLVAFGKIVQDNAPFSSKPKLPLIKAYSSELRQKEFGSVIRRMSVNTKLPTVELDSSTLIKSWMASKDTLTDNFKDEARDENQSRHIRSKSMFHHKPDHIGESPQLISLQKHGSRSSLNSVDPNKEKTSPSQKYKVKPPSSKEGVLQPYSSVVLNLGEANKSKAEMLQWFGRWAERQLAVYAQTQEHGDESKAVLRVRLPQQLVLNSLWLIHHLYYLDLFEEQSVPDSSVTVTIAQGGSVTLPFEPLVQSGKVQQAHIGNLRKGQRKNDRDKVNVAEEEPGAERLRKSKTKRASKKMITKIDTDTDDDDDRRKLEKKERIKKNIKEKKMKEIGSPSLDEVKQETISARPKKRRQLPEVTEEHRRTSPRHLSANKELITQFLLRAQSPDVFKEARRKTQQAARRVRRNSTELSDASDSSVNVTTSQAINAQEEIDTESSEDRRKKAMRDLSHSPQSIRDNRVSTRGIITNDVFYYTDSNSSSTLDISSLDEVEEPSNWLIDTKKGMPDSPKADGRKNDTLPRQLKSLDESSKSLNLDMKNEDVKRIVREEFMRMMEKNKTNSGSLANRDLHTNLASSDLSQPLGVRSKVQQTESDSVQPEPHLPTTEGSLNRDSAGRCGTTTQLPANQGIDAETQAPSPLMQTWHGVVSVPSSLHKEQTSSDVSQDRRGRNLKSIGIGTDVHVVQSEQDMAGLNQSKPVPSATDVPVRNFDRSDFKPDHHSTPNDVRHQDFKNTSARRIAASVGDDESVMSRLSLKDFEGNVGDSMPNAYLYGMHSGPSVENSISNNVHATQSNQEHRIPPPNYTSTLKYTLQVPLLLTVPPEKLAQGALGSAGIRYPPPPQGIGVSQSVGPSLTSTHKRVHDNAQQHRGITYHHQQMSNTAPYAGQFNNRGAAQTVMPKTARTGPGVNSSFIPPLVPPTYENPVRHLISMLHPGTQQQPQNSDSSLPPIPLLHMEPRYTAPIIPPPRHPLPLFQLKTDAKSSQFVPVEELNAFEKRQRQEKEKHPAVRARETREQMEGRREERSGPEVLAPIPLLHADLKNDLTNATRQRRRQQQDKKPTTSHTESGDTPDAVPQNLRDTPRLQKDQPHPSEKLHSNRQDTQQENEEGRVAPDTKVDQDKKRKVIFVESTKEGETSKGTTEKPGKSSEVDESDSDEEDEEGKDQTMRREDLGTGYAIKPGSYDAMLLDRDARSVLPTAAQVHYDTVQKLQTKPKSGISTGTKQTKNASTSMGKDDFPHYPPTVTDATSQYTAAATGLSDTGQILAPDIFFNLRFGSSTSDKQPDIQDKAIGKDSAQTTKGRSFISVVDIDLRDIPSPEPLPKDRQQSPSLPPAQAAPPPDEKTQDNSTPHPTNAELHYNALFLKDAHPKKTPPKVQFEDEAEMTGGPDAVTLRVLDRKTKETCLQVAQNKARSESTRQSTKERLSQRLAHMDQQLNAIEESAANIEQDFRNTSLMLHTVENLADAMVPSDTRPKADYSLKGYQLSDHSEVDCPHALDVQAHEDSARSQDSRQAEKQHGDDQNVAGMVSMVTEEEGNVTGIERGDDTALTLGISGISGVSDIIAEVIAEGDDNDVRKMGVSTQQQKAARKKIQKRRLTEQPEVQDYTWLSSDKIRELLSTPRTPRQDEDVADRGLSRKKPAERSEKERKELRDWALTQRSKNLAEYKKQRELLIEKEHKPYQPKASEAVAPSSWKEIRKQEEERDRKKKDMMEASHSERVQLAKALMAEMFIEKPHLPSEEASLSVTKRKGKSSRETGASSRMDTSEMTLRSERLPSSQMHKGTYLFIDSGAYKGRSEAWRQGASNERVDSRISRGGELGYSLEREHGELEGSWTVRLQSEELGSRGPIPRKEKFDRLGQGLKDSGNLMMLDGISEISGEDRDLMEYGSKTEPAKVYRPKPFDQVVRVQRPEVTRKQRGSTRRQKTYTEMLQEMKGESGGRKASSQSLKAKQRLYGTERIPGASKPVDNTSPRVLKTYSERLADMQQKSGNRTRLRPRTGPKRVPRIKTGMLGVEEGT</sequence>
<proteinExistence type="predicted"/>
<evidence type="ECO:0000256" key="1">
    <source>
        <dbReference type="SAM" id="Coils"/>
    </source>
</evidence>
<feature type="compositionally biased region" description="Acidic residues" evidence="2">
    <location>
        <begin position="2768"/>
        <end position="2780"/>
    </location>
</feature>
<dbReference type="Proteomes" id="UP000694845">
    <property type="component" value="Unplaced"/>
</dbReference>
<feature type="compositionally biased region" description="Basic and acidic residues" evidence="2">
    <location>
        <begin position="3119"/>
        <end position="3139"/>
    </location>
</feature>
<dbReference type="OrthoDB" id="5974632at2759"/>
<feature type="region of interest" description="Disordered" evidence="2">
    <location>
        <begin position="3359"/>
        <end position="3392"/>
    </location>
</feature>
<feature type="compositionally biased region" description="Basic and acidic residues" evidence="2">
    <location>
        <begin position="2900"/>
        <end position="2910"/>
    </location>
</feature>
<dbReference type="Pfam" id="PF15392">
    <property type="entry name" value="Joubert"/>
    <property type="match status" value="1"/>
</dbReference>
<feature type="region of interest" description="Disordered" evidence="2">
    <location>
        <begin position="1693"/>
        <end position="1761"/>
    </location>
</feature>
<dbReference type="OMA" id="QYWDVRY"/>
<feature type="region of interest" description="Disordered" evidence="2">
    <location>
        <begin position="2013"/>
        <end position="2081"/>
    </location>
</feature>
<feature type="region of interest" description="Disordered" evidence="2">
    <location>
        <begin position="1150"/>
        <end position="1180"/>
    </location>
</feature>
<feature type="compositionally biased region" description="Polar residues" evidence="2">
    <location>
        <begin position="2206"/>
        <end position="2215"/>
    </location>
</feature>
<accession>A0A8B7ZD73</accession>
<name>A0A8B7ZD73_ACAPL</name>
<feature type="region of interest" description="Disordered" evidence="2">
    <location>
        <begin position="2193"/>
        <end position="2246"/>
    </location>
</feature>
<feature type="compositionally biased region" description="Basic and acidic residues" evidence="2">
    <location>
        <begin position="1693"/>
        <end position="1703"/>
    </location>
</feature>
<feature type="region of interest" description="Disordered" evidence="2">
    <location>
        <begin position="1957"/>
        <end position="1987"/>
    </location>
</feature>
<feature type="compositionally biased region" description="Basic and acidic residues" evidence="2">
    <location>
        <begin position="2725"/>
        <end position="2739"/>
    </location>
</feature>
<feature type="region of interest" description="Disordered" evidence="2">
    <location>
        <begin position="2666"/>
        <end position="2797"/>
    </location>
</feature>
<feature type="compositionally biased region" description="Basic and acidic residues" evidence="2">
    <location>
        <begin position="2928"/>
        <end position="2944"/>
    </location>
</feature>
<feature type="compositionally biased region" description="Polar residues" evidence="2">
    <location>
        <begin position="390"/>
        <end position="408"/>
    </location>
</feature>
<dbReference type="KEGG" id="aplc:110985791"/>
<feature type="region of interest" description="Disordered" evidence="2">
    <location>
        <begin position="1879"/>
        <end position="1929"/>
    </location>
</feature>
<feature type="compositionally biased region" description="Basic and acidic residues" evidence="2">
    <location>
        <begin position="2057"/>
        <end position="2069"/>
    </location>
</feature>
<feature type="compositionally biased region" description="Basic residues" evidence="2">
    <location>
        <begin position="1704"/>
        <end position="1716"/>
    </location>
</feature>
<feature type="compositionally biased region" description="Pro residues" evidence="2">
    <location>
        <begin position="2948"/>
        <end position="2957"/>
    </location>
</feature>